<dbReference type="PANTHER" id="PTHR10366:SF564">
    <property type="entry name" value="STEROL-4-ALPHA-CARBOXYLATE 3-DEHYDROGENASE, DECARBOXYLATING"/>
    <property type="match status" value="1"/>
</dbReference>
<feature type="signal peptide" evidence="3">
    <location>
        <begin position="1"/>
        <end position="29"/>
    </location>
</feature>
<dbReference type="PANTHER" id="PTHR10366">
    <property type="entry name" value="NAD DEPENDENT EPIMERASE/DEHYDRATASE"/>
    <property type="match status" value="1"/>
</dbReference>
<dbReference type="Pfam" id="PF01370">
    <property type="entry name" value="Epimerase"/>
    <property type="match status" value="1"/>
</dbReference>
<sequence>MTESSFHGILLAISLIAVLLVASIPSVTGSSGEDVKESPIEDLSSMNHSEDLPFVLVTGGNGLVASNLISELLQRGHHVRATVRDPFKASHLRTFSKAETHLEIAAFDLKEQDKQVYKDLLMGGIDWIFHVAAPFVDFLPQSDETIKIAVQSITWLLQAAQESNASQVVYTGSGAAVYFGYSDNPIKSDPNYIFTEDDWTNVTSMGILTDYAKMKTLTELAAWEFVEKHAPNFRFSSLLPGFVLGTLLSETVTSSKRVIFETMMGTYPGVFDLYIPLVDIRDVVEAHFRAAMQKEESTDSRWANQRRRFLLTRKKGKDIFYPKVAAILKEHFGPMGYSISTWHIPNWVLRIASLFDRELSVMYQMLGVGEQIDNSKSIEVLGLTYHSNAAEMILNTAHTMIQQGLIPKKVGYHARSLFGSGEL</sequence>
<comment type="caution">
    <text evidence="5">The sequence shown here is derived from an EMBL/GenBank/DDBJ whole genome shotgun (WGS) entry which is preliminary data.</text>
</comment>
<dbReference type="InterPro" id="IPR036291">
    <property type="entry name" value="NAD(P)-bd_dom_sf"/>
</dbReference>
<evidence type="ECO:0000256" key="2">
    <source>
        <dbReference type="ARBA" id="ARBA00023445"/>
    </source>
</evidence>
<dbReference type="OrthoDB" id="2735536at2759"/>
<dbReference type="SUPFAM" id="SSF51735">
    <property type="entry name" value="NAD(P)-binding Rossmann-fold domains"/>
    <property type="match status" value="1"/>
</dbReference>
<feature type="domain" description="NAD-dependent epimerase/dehydratase" evidence="4">
    <location>
        <begin position="55"/>
        <end position="296"/>
    </location>
</feature>
<dbReference type="InterPro" id="IPR050425">
    <property type="entry name" value="NAD(P)_dehydrat-like"/>
</dbReference>
<dbReference type="Gene3D" id="3.40.50.720">
    <property type="entry name" value="NAD(P)-binding Rossmann-like Domain"/>
    <property type="match status" value="1"/>
</dbReference>
<proteinExistence type="inferred from homology"/>
<evidence type="ECO:0000256" key="1">
    <source>
        <dbReference type="ARBA" id="ARBA00023002"/>
    </source>
</evidence>
<dbReference type="AlphaFoldDB" id="A0A9N8EKE3"/>
<keyword evidence="1" id="KW-0560">Oxidoreductase</keyword>
<name>A0A9N8EKE3_9STRA</name>
<keyword evidence="6" id="KW-1185">Reference proteome</keyword>
<dbReference type="InterPro" id="IPR001509">
    <property type="entry name" value="Epimerase_deHydtase"/>
</dbReference>
<keyword evidence="3" id="KW-0732">Signal</keyword>
<dbReference type="Proteomes" id="UP001153069">
    <property type="component" value="Unassembled WGS sequence"/>
</dbReference>
<reference evidence="5" key="1">
    <citation type="submission" date="2020-06" db="EMBL/GenBank/DDBJ databases">
        <authorList>
            <consortium name="Plant Systems Biology data submission"/>
        </authorList>
    </citation>
    <scope>NUCLEOTIDE SEQUENCE</scope>
    <source>
        <strain evidence="5">D6</strain>
    </source>
</reference>
<accession>A0A9N8EKE3</accession>
<evidence type="ECO:0000256" key="3">
    <source>
        <dbReference type="SAM" id="SignalP"/>
    </source>
</evidence>
<evidence type="ECO:0000259" key="4">
    <source>
        <dbReference type="Pfam" id="PF01370"/>
    </source>
</evidence>
<gene>
    <name evidence="5" type="ORF">SEMRO_1127_G244210.1</name>
</gene>
<dbReference type="EMBL" id="CAICTM010001125">
    <property type="protein sequence ID" value="CAB9520709.1"/>
    <property type="molecule type" value="Genomic_DNA"/>
</dbReference>
<comment type="similarity">
    <text evidence="2">Belongs to the NAD(P)-dependent epimerase/dehydratase family. Dihydroflavonol-4-reductase subfamily.</text>
</comment>
<dbReference type="GO" id="GO:0016616">
    <property type="term" value="F:oxidoreductase activity, acting on the CH-OH group of donors, NAD or NADP as acceptor"/>
    <property type="evidence" value="ECO:0007669"/>
    <property type="project" value="TreeGrafter"/>
</dbReference>
<evidence type="ECO:0000313" key="6">
    <source>
        <dbReference type="Proteomes" id="UP001153069"/>
    </source>
</evidence>
<organism evidence="5 6">
    <name type="scientific">Seminavis robusta</name>
    <dbReference type="NCBI Taxonomy" id="568900"/>
    <lineage>
        <taxon>Eukaryota</taxon>
        <taxon>Sar</taxon>
        <taxon>Stramenopiles</taxon>
        <taxon>Ochrophyta</taxon>
        <taxon>Bacillariophyta</taxon>
        <taxon>Bacillariophyceae</taxon>
        <taxon>Bacillariophycidae</taxon>
        <taxon>Naviculales</taxon>
        <taxon>Naviculaceae</taxon>
        <taxon>Seminavis</taxon>
    </lineage>
</organism>
<feature type="chain" id="PRO_5040243191" evidence="3">
    <location>
        <begin position="30"/>
        <end position="423"/>
    </location>
</feature>
<protein>
    <submittedName>
        <fullName evidence="5">Bifunctional dihydroflavonol 4-reductase/flavanone 4-reductase</fullName>
    </submittedName>
</protein>
<evidence type="ECO:0000313" key="5">
    <source>
        <dbReference type="EMBL" id="CAB9520709.1"/>
    </source>
</evidence>